<dbReference type="EMBL" id="JBBKAJ010000011">
    <property type="protein sequence ID" value="MEJ8632248.1"/>
    <property type="molecule type" value="Genomic_DNA"/>
</dbReference>
<accession>A0ACC6PLL4</accession>
<reference evidence="1" key="1">
    <citation type="submission" date="2024-03" db="EMBL/GenBank/DDBJ databases">
        <title>Novel Streptomyces species of biotechnological and ecological value are a feature of Machair soil.</title>
        <authorList>
            <person name="Prole J.R."/>
            <person name="Goodfellow M."/>
            <person name="Allenby N."/>
            <person name="Ward A.C."/>
        </authorList>
    </citation>
    <scope>NUCLEOTIDE SEQUENCE</scope>
    <source>
        <strain evidence="1">MS2.AVA.5</strain>
    </source>
</reference>
<gene>
    <name evidence="1" type="ORF">WKI67_02050</name>
</gene>
<protein>
    <submittedName>
        <fullName evidence="1">Uncharacterized protein</fullName>
    </submittedName>
</protein>
<organism evidence="1 2">
    <name type="scientific">Streptomyces achmelvichensis</name>
    <dbReference type="NCBI Taxonomy" id="3134111"/>
    <lineage>
        <taxon>Bacteria</taxon>
        <taxon>Bacillati</taxon>
        <taxon>Actinomycetota</taxon>
        <taxon>Actinomycetes</taxon>
        <taxon>Kitasatosporales</taxon>
        <taxon>Streptomycetaceae</taxon>
        <taxon>Streptomyces</taxon>
    </lineage>
</organism>
<comment type="caution">
    <text evidence="1">The sequence shown here is derived from an EMBL/GenBank/DDBJ whole genome shotgun (WGS) entry which is preliminary data.</text>
</comment>
<name>A0ACC6PLL4_9ACTN</name>
<keyword evidence="2" id="KW-1185">Reference proteome</keyword>
<proteinExistence type="predicted"/>
<evidence type="ECO:0000313" key="2">
    <source>
        <dbReference type="Proteomes" id="UP001377168"/>
    </source>
</evidence>
<dbReference type="Proteomes" id="UP001377168">
    <property type="component" value="Unassembled WGS sequence"/>
</dbReference>
<sequence>MASGECLTVHFKSLLPLDTTITTFIDTQFHDMRALFAESSVRVSRGHTEDLSGNAWRFLDVNPDNQTIVADENALYVLRSSGEIWMFQDSFLGSIWLPLDAPPSIVQIAAGGGRLYSRRGDGSIFLYSGTPSLWLLLDEHRANAEITAGDRALYLRCSNGAVREFPHGAPILPGSW</sequence>
<evidence type="ECO:0000313" key="1">
    <source>
        <dbReference type="EMBL" id="MEJ8632248.1"/>
    </source>
</evidence>